<evidence type="ECO:0000313" key="10">
    <source>
        <dbReference type="Proteomes" id="UP000433181"/>
    </source>
</evidence>
<keyword evidence="10" id="KW-1185">Reference proteome</keyword>
<dbReference type="Proteomes" id="UP000433181">
    <property type="component" value="Unassembled WGS sequence"/>
</dbReference>
<sequence length="479" mass="50893">MIFLREDNNRAADNNEPTGNAGAGEAVLEPGTARHLFLAVIITSFIGPFAGSGINVAVPAIGQEFGASANDLSWVVFGYLLGAAMFTLPTGKLADILGRRRVYHMGQWLFSLTFLAGAFATSIEMLNVIRFIEGSVMSLIFGPGMALLVSSHPPTERGRVIGYSAASTYSGLSLGPVISGFLCELTGWRSIFVATAAVVLISIWMLRGISQEWYGDKGARLDVKGSLCYMLAAPTLLYGLAEINSSELGKVVLALGVLGMLAFAFIEYRVANPCLDIRIFKGNRVFTFSNLAAMLHYSATFAISFLMSLYLQIILGFSASMAGGIILLQPVVMALLSPKAGALSDRIHPGKVASVGMGITCLGLLLMSFLNGGTPIWQTGLILMLVGLGFALFSSPNNNAIMGAVPPKYYGTTSSLVSTMRLFGQSISMALVTMLLAWCGVQSLTGSDNVHLLPAIQAIFRVFCALSFIGIGFSLARNK</sequence>
<name>A0A6I2U9I8_9FIRM</name>
<evidence type="ECO:0000256" key="6">
    <source>
        <dbReference type="SAM" id="MobiDB-lite"/>
    </source>
</evidence>
<dbReference type="InterPro" id="IPR011701">
    <property type="entry name" value="MFS"/>
</dbReference>
<keyword evidence="3 7" id="KW-0812">Transmembrane</keyword>
<evidence type="ECO:0000256" key="2">
    <source>
        <dbReference type="ARBA" id="ARBA00022448"/>
    </source>
</evidence>
<organism evidence="9 10">
    <name type="scientific">Anaerovibrio slackiae</name>
    <dbReference type="NCBI Taxonomy" id="2652309"/>
    <lineage>
        <taxon>Bacteria</taxon>
        <taxon>Bacillati</taxon>
        <taxon>Bacillota</taxon>
        <taxon>Negativicutes</taxon>
        <taxon>Selenomonadales</taxon>
        <taxon>Selenomonadaceae</taxon>
        <taxon>Anaerovibrio</taxon>
    </lineage>
</organism>
<reference evidence="9 10" key="1">
    <citation type="submission" date="2019-08" db="EMBL/GenBank/DDBJ databases">
        <title>In-depth cultivation of the pig gut microbiome towards novel bacterial diversity and tailored functional studies.</title>
        <authorList>
            <person name="Wylensek D."/>
            <person name="Hitch T.C.A."/>
            <person name="Clavel T."/>
        </authorList>
    </citation>
    <scope>NUCLEOTIDE SEQUENCE [LARGE SCALE GENOMIC DNA]</scope>
    <source>
        <strain evidence="9 10">WCA-693-APC-5D-A</strain>
    </source>
</reference>
<dbReference type="PROSITE" id="PS00216">
    <property type="entry name" value="SUGAR_TRANSPORT_1"/>
    <property type="match status" value="1"/>
</dbReference>
<feature type="compositionally biased region" description="Basic and acidic residues" evidence="6">
    <location>
        <begin position="1"/>
        <end position="10"/>
    </location>
</feature>
<protein>
    <submittedName>
        <fullName evidence="9">MFS transporter</fullName>
    </submittedName>
</protein>
<comment type="caution">
    <text evidence="9">The sequence shown here is derived from an EMBL/GenBank/DDBJ whole genome shotgun (WGS) entry which is preliminary data.</text>
</comment>
<feature type="transmembrane region" description="Helical" evidence="7">
    <location>
        <begin position="102"/>
        <end position="123"/>
    </location>
</feature>
<dbReference type="InterPro" id="IPR005829">
    <property type="entry name" value="Sugar_transporter_CS"/>
</dbReference>
<dbReference type="AlphaFoldDB" id="A0A6I2U9I8"/>
<feature type="transmembrane region" description="Helical" evidence="7">
    <location>
        <begin position="349"/>
        <end position="370"/>
    </location>
</feature>
<dbReference type="PANTHER" id="PTHR42718:SF9">
    <property type="entry name" value="MAJOR FACILITATOR SUPERFAMILY MULTIDRUG TRANSPORTER MFSC"/>
    <property type="match status" value="1"/>
</dbReference>
<evidence type="ECO:0000256" key="5">
    <source>
        <dbReference type="ARBA" id="ARBA00023136"/>
    </source>
</evidence>
<dbReference type="Gene3D" id="1.20.1250.20">
    <property type="entry name" value="MFS general substrate transporter like domains"/>
    <property type="match status" value="1"/>
</dbReference>
<dbReference type="CDD" id="cd17321">
    <property type="entry name" value="MFS_MMR_MDR_like"/>
    <property type="match status" value="1"/>
</dbReference>
<feature type="transmembrane region" description="Helical" evidence="7">
    <location>
        <begin position="376"/>
        <end position="395"/>
    </location>
</feature>
<dbReference type="EMBL" id="VUNR01000005">
    <property type="protein sequence ID" value="MSU08143.1"/>
    <property type="molecule type" value="Genomic_DNA"/>
</dbReference>
<evidence type="ECO:0000256" key="1">
    <source>
        <dbReference type="ARBA" id="ARBA00004651"/>
    </source>
</evidence>
<accession>A0A6I2U9I8</accession>
<dbReference type="GO" id="GO:0005886">
    <property type="term" value="C:plasma membrane"/>
    <property type="evidence" value="ECO:0007669"/>
    <property type="project" value="UniProtKB-SubCell"/>
</dbReference>
<gene>
    <name evidence="9" type="ORF">FYJ84_03940</name>
</gene>
<dbReference type="PANTHER" id="PTHR42718">
    <property type="entry name" value="MAJOR FACILITATOR SUPERFAMILY MULTIDRUG TRANSPORTER MFSC"/>
    <property type="match status" value="1"/>
</dbReference>
<evidence type="ECO:0000256" key="7">
    <source>
        <dbReference type="SAM" id="Phobius"/>
    </source>
</evidence>
<evidence type="ECO:0000259" key="8">
    <source>
        <dbReference type="PROSITE" id="PS50850"/>
    </source>
</evidence>
<dbReference type="PROSITE" id="PS50850">
    <property type="entry name" value="MFS"/>
    <property type="match status" value="1"/>
</dbReference>
<proteinExistence type="predicted"/>
<dbReference type="SUPFAM" id="SSF103473">
    <property type="entry name" value="MFS general substrate transporter"/>
    <property type="match status" value="1"/>
</dbReference>
<feature type="transmembrane region" description="Helical" evidence="7">
    <location>
        <begin position="251"/>
        <end position="270"/>
    </location>
</feature>
<feature type="transmembrane region" description="Helical" evidence="7">
    <location>
        <begin position="317"/>
        <end position="337"/>
    </location>
</feature>
<comment type="subcellular location">
    <subcellularLocation>
        <location evidence="1">Cell membrane</location>
        <topology evidence="1">Multi-pass membrane protein</topology>
    </subcellularLocation>
</comment>
<feature type="transmembrane region" description="Helical" evidence="7">
    <location>
        <begin position="36"/>
        <end position="60"/>
    </location>
</feature>
<keyword evidence="5 7" id="KW-0472">Membrane</keyword>
<feature type="transmembrane region" description="Helical" evidence="7">
    <location>
        <begin position="458"/>
        <end position="476"/>
    </location>
</feature>
<keyword evidence="2" id="KW-0813">Transport</keyword>
<evidence type="ECO:0000256" key="3">
    <source>
        <dbReference type="ARBA" id="ARBA00022692"/>
    </source>
</evidence>
<evidence type="ECO:0000256" key="4">
    <source>
        <dbReference type="ARBA" id="ARBA00022989"/>
    </source>
</evidence>
<evidence type="ECO:0000313" key="9">
    <source>
        <dbReference type="EMBL" id="MSU08143.1"/>
    </source>
</evidence>
<feature type="region of interest" description="Disordered" evidence="6">
    <location>
        <begin position="1"/>
        <end position="25"/>
    </location>
</feature>
<dbReference type="Pfam" id="PF07690">
    <property type="entry name" value="MFS_1"/>
    <property type="match status" value="1"/>
</dbReference>
<dbReference type="GO" id="GO:0022857">
    <property type="term" value="F:transmembrane transporter activity"/>
    <property type="evidence" value="ECO:0007669"/>
    <property type="project" value="InterPro"/>
</dbReference>
<keyword evidence="4 7" id="KW-1133">Transmembrane helix</keyword>
<feature type="transmembrane region" description="Helical" evidence="7">
    <location>
        <begin position="227"/>
        <end position="245"/>
    </location>
</feature>
<dbReference type="Gene3D" id="1.20.1720.10">
    <property type="entry name" value="Multidrug resistance protein D"/>
    <property type="match status" value="1"/>
</dbReference>
<dbReference type="InterPro" id="IPR020846">
    <property type="entry name" value="MFS_dom"/>
</dbReference>
<dbReference type="InterPro" id="IPR036259">
    <property type="entry name" value="MFS_trans_sf"/>
</dbReference>
<feature type="transmembrane region" description="Helical" evidence="7">
    <location>
        <begin position="72"/>
        <end position="90"/>
    </location>
</feature>
<feature type="transmembrane region" description="Helical" evidence="7">
    <location>
        <begin position="416"/>
        <end position="438"/>
    </location>
</feature>
<feature type="domain" description="Major facilitator superfamily (MFS) profile" evidence="8">
    <location>
        <begin position="36"/>
        <end position="479"/>
    </location>
</feature>
<feature type="transmembrane region" description="Helical" evidence="7">
    <location>
        <begin position="188"/>
        <end position="206"/>
    </location>
</feature>
<feature type="transmembrane region" description="Helical" evidence="7">
    <location>
        <begin position="291"/>
        <end position="311"/>
    </location>
</feature>